<reference evidence="2" key="2">
    <citation type="submission" date="2022-01" db="EMBL/GenBank/DDBJ databases">
        <authorList>
            <person name="Yamashiro T."/>
            <person name="Shiraishi A."/>
            <person name="Satake H."/>
            <person name="Nakayama K."/>
        </authorList>
    </citation>
    <scope>NUCLEOTIDE SEQUENCE</scope>
</reference>
<organism evidence="2 3">
    <name type="scientific">Tanacetum coccineum</name>
    <dbReference type="NCBI Taxonomy" id="301880"/>
    <lineage>
        <taxon>Eukaryota</taxon>
        <taxon>Viridiplantae</taxon>
        <taxon>Streptophyta</taxon>
        <taxon>Embryophyta</taxon>
        <taxon>Tracheophyta</taxon>
        <taxon>Spermatophyta</taxon>
        <taxon>Magnoliopsida</taxon>
        <taxon>eudicotyledons</taxon>
        <taxon>Gunneridae</taxon>
        <taxon>Pentapetalae</taxon>
        <taxon>asterids</taxon>
        <taxon>campanulids</taxon>
        <taxon>Asterales</taxon>
        <taxon>Asteraceae</taxon>
        <taxon>Asteroideae</taxon>
        <taxon>Anthemideae</taxon>
        <taxon>Anthemidinae</taxon>
        <taxon>Tanacetum</taxon>
    </lineage>
</organism>
<evidence type="ECO:0000313" key="3">
    <source>
        <dbReference type="Proteomes" id="UP001151760"/>
    </source>
</evidence>
<feature type="region of interest" description="Disordered" evidence="1">
    <location>
        <begin position="48"/>
        <end position="72"/>
    </location>
</feature>
<feature type="region of interest" description="Disordered" evidence="1">
    <location>
        <begin position="85"/>
        <end position="109"/>
    </location>
</feature>
<dbReference type="EMBL" id="BQNB010015529">
    <property type="protein sequence ID" value="GJT41066.1"/>
    <property type="molecule type" value="Genomic_DNA"/>
</dbReference>
<proteinExistence type="predicted"/>
<feature type="region of interest" description="Disordered" evidence="1">
    <location>
        <begin position="137"/>
        <end position="160"/>
    </location>
</feature>
<protein>
    <submittedName>
        <fullName evidence="2">Uncharacterized protein</fullName>
    </submittedName>
</protein>
<feature type="compositionally biased region" description="Basic and acidic residues" evidence="1">
    <location>
        <begin position="141"/>
        <end position="150"/>
    </location>
</feature>
<keyword evidence="3" id="KW-1185">Reference proteome</keyword>
<dbReference type="Proteomes" id="UP001151760">
    <property type="component" value="Unassembled WGS sequence"/>
</dbReference>
<evidence type="ECO:0000256" key="1">
    <source>
        <dbReference type="SAM" id="MobiDB-lite"/>
    </source>
</evidence>
<feature type="compositionally biased region" description="Polar residues" evidence="1">
    <location>
        <begin position="97"/>
        <end position="109"/>
    </location>
</feature>
<feature type="compositionally biased region" description="Basic and acidic residues" evidence="1">
    <location>
        <begin position="56"/>
        <end position="72"/>
    </location>
</feature>
<comment type="caution">
    <text evidence="2">The sequence shown here is derived from an EMBL/GenBank/DDBJ whole genome shotgun (WGS) entry which is preliminary data.</text>
</comment>
<gene>
    <name evidence="2" type="ORF">Tco_0940931</name>
</gene>
<evidence type="ECO:0000313" key="2">
    <source>
        <dbReference type="EMBL" id="GJT41066.1"/>
    </source>
</evidence>
<name>A0ABQ5DPE7_9ASTR</name>
<accession>A0ABQ5DPE7</accession>
<reference evidence="2" key="1">
    <citation type="journal article" date="2022" name="Int. J. Mol. Sci.">
        <title>Draft Genome of Tanacetum Coccineum: Genomic Comparison of Closely Related Tanacetum-Family Plants.</title>
        <authorList>
            <person name="Yamashiro T."/>
            <person name="Shiraishi A."/>
            <person name="Nakayama K."/>
            <person name="Satake H."/>
        </authorList>
    </citation>
    <scope>NUCLEOTIDE SEQUENCE</scope>
</reference>
<sequence>MQHDPQSWNIAECRPLRNEDQTYRISIYHHSANIVLWTTVKIPSEVLKQRKKKESKNRQERPLHKGEKKEKLLKNDQLTLRDCILSSPRSSPLPQPGTSNKRVYPNPSTFNNNDVSLDILLSEVRLDVRLKEVKDDDDNGMETKMEDESMTRGGRTKKRVSFRRPEVAEVFILDASPEQLTDHL</sequence>